<dbReference type="EMBL" id="LYUB02000001">
    <property type="protein sequence ID" value="OVF11164.1"/>
    <property type="molecule type" value="Genomic_DNA"/>
</dbReference>
<gene>
    <name evidence="1" type="ORF">A9F13_01g06336</name>
</gene>
<dbReference type="SUPFAM" id="SSF54909">
    <property type="entry name" value="Dimeric alpha+beta barrel"/>
    <property type="match status" value="1"/>
</dbReference>
<evidence type="ECO:0000313" key="1">
    <source>
        <dbReference type="EMBL" id="OVF11164.1"/>
    </source>
</evidence>
<dbReference type="AlphaFoldDB" id="A0AA91T499"/>
<reference evidence="1 2" key="1">
    <citation type="submission" date="2017-04" db="EMBL/GenBank/DDBJ databases">
        <title>Draft genome of the yeast Clavispora lusitaniae type strain CBS 6936.</title>
        <authorList>
            <person name="Durrens P."/>
            <person name="Klopp C."/>
            <person name="Biteau N."/>
            <person name="Fitton-Ouhabi V."/>
            <person name="Dementhon K."/>
            <person name="Accoceberry I."/>
            <person name="Sherman D.J."/>
            <person name="Noel T."/>
        </authorList>
    </citation>
    <scope>NUCLEOTIDE SEQUENCE [LARGE SCALE GENOMIC DNA]</scope>
    <source>
        <strain evidence="1 2">CBS 6936</strain>
    </source>
</reference>
<dbReference type="InterPro" id="IPR011008">
    <property type="entry name" value="Dimeric_a/b-barrel"/>
</dbReference>
<evidence type="ECO:0000313" key="2">
    <source>
        <dbReference type="Proteomes" id="UP000195602"/>
    </source>
</evidence>
<dbReference type="Gene3D" id="3.30.70.1060">
    <property type="entry name" value="Dimeric alpha+beta barrel"/>
    <property type="match status" value="1"/>
</dbReference>
<evidence type="ECO:0008006" key="3">
    <source>
        <dbReference type="Google" id="ProtNLM"/>
    </source>
</evidence>
<organism evidence="1 2">
    <name type="scientific">Clavispora lusitaniae</name>
    <name type="common">Candida lusitaniae</name>
    <dbReference type="NCBI Taxonomy" id="36911"/>
    <lineage>
        <taxon>Eukaryota</taxon>
        <taxon>Fungi</taxon>
        <taxon>Dikarya</taxon>
        <taxon>Ascomycota</taxon>
        <taxon>Saccharomycotina</taxon>
        <taxon>Pichiomycetes</taxon>
        <taxon>Metschnikowiaceae</taxon>
        <taxon>Clavispora</taxon>
    </lineage>
</organism>
<protein>
    <recommendedName>
        <fullName evidence="3">YCII-related domain-containing protein</fullName>
    </recommendedName>
</protein>
<name>A0AA91T499_CLALS</name>
<proteinExistence type="predicted"/>
<accession>A0AA91T499</accession>
<dbReference type="Proteomes" id="UP000195602">
    <property type="component" value="Unassembled WGS sequence"/>
</dbReference>
<dbReference type="KEGG" id="clus:A9F13_01g06336"/>
<dbReference type="PANTHER" id="PTHR33606">
    <property type="entry name" value="PROTEIN YCII"/>
    <property type="match status" value="1"/>
</dbReference>
<comment type="caution">
    <text evidence="1">The sequence shown here is derived from an EMBL/GenBank/DDBJ whole genome shotgun (WGS) entry which is preliminary data.</text>
</comment>
<dbReference type="InterPro" id="IPR051807">
    <property type="entry name" value="Sec-metab_biosynth-assoc"/>
</dbReference>
<sequence length="109" mass="11947">MAPIEWNVIVYDKPGTDRSKVRPEHVAAIPATVNAGIVNSAGAIYKDVEKTQFAGSTFHLMAESREEVLEFLKKDIYYKSGIWDLDTVIANPVGIAVRLGKSMPGVDRA</sequence>
<dbReference type="PANTHER" id="PTHR33606:SF3">
    <property type="entry name" value="PROTEIN YCII"/>
    <property type="match status" value="1"/>
</dbReference>